<feature type="domain" description="CFA20" evidence="2">
    <location>
        <begin position="39"/>
        <end position="189"/>
    </location>
</feature>
<feature type="compositionally biased region" description="Polar residues" evidence="1">
    <location>
        <begin position="550"/>
        <end position="569"/>
    </location>
</feature>
<dbReference type="AlphaFoldDB" id="A0AAW0PGI3"/>
<evidence type="ECO:0000256" key="1">
    <source>
        <dbReference type="SAM" id="MobiDB-lite"/>
    </source>
</evidence>
<dbReference type="Pfam" id="PF05018">
    <property type="entry name" value="CFA20_dom"/>
    <property type="match status" value="1"/>
</dbReference>
<reference evidence="4" key="1">
    <citation type="submission" date="2024-04" db="EMBL/GenBank/DDBJ databases">
        <title>Salinicola lusitanus LLJ914,a marine bacterium isolated from the Okinawa Trough.</title>
        <authorList>
            <person name="Li J."/>
        </authorList>
    </citation>
    <scope>NUCLEOTIDE SEQUENCE [LARGE SCALE GENOMIC DNA]</scope>
</reference>
<organism evidence="3 4">
    <name type="scientific">Mugilogobius chulae</name>
    <name type="common">yellowstripe goby</name>
    <dbReference type="NCBI Taxonomy" id="88201"/>
    <lineage>
        <taxon>Eukaryota</taxon>
        <taxon>Metazoa</taxon>
        <taxon>Chordata</taxon>
        <taxon>Craniata</taxon>
        <taxon>Vertebrata</taxon>
        <taxon>Euteleostomi</taxon>
        <taxon>Actinopterygii</taxon>
        <taxon>Neopterygii</taxon>
        <taxon>Teleostei</taxon>
        <taxon>Neoteleostei</taxon>
        <taxon>Acanthomorphata</taxon>
        <taxon>Gobiaria</taxon>
        <taxon>Gobiiformes</taxon>
        <taxon>Gobioidei</taxon>
        <taxon>Gobiidae</taxon>
        <taxon>Gobionellinae</taxon>
        <taxon>Mugilogobius</taxon>
    </lineage>
</organism>
<evidence type="ECO:0000313" key="4">
    <source>
        <dbReference type="Proteomes" id="UP001460270"/>
    </source>
</evidence>
<name>A0AAW0PGI3_9GOBI</name>
<dbReference type="InterPro" id="IPR007714">
    <property type="entry name" value="CFA20_dom"/>
</dbReference>
<feature type="compositionally biased region" description="Basic and acidic residues" evidence="1">
    <location>
        <begin position="483"/>
        <end position="500"/>
    </location>
</feature>
<evidence type="ECO:0000259" key="2">
    <source>
        <dbReference type="Pfam" id="PF05018"/>
    </source>
</evidence>
<feature type="compositionally biased region" description="Polar residues" evidence="1">
    <location>
        <begin position="522"/>
        <end position="532"/>
    </location>
</feature>
<dbReference type="EMBL" id="JBBPFD010000008">
    <property type="protein sequence ID" value="KAK7916576.1"/>
    <property type="molecule type" value="Genomic_DNA"/>
</dbReference>
<sequence>MLIVSSLRKLQQCSVSLHLKIRYHRDDFSVRNVTANGGAVVEIFCAQGKDPAAKWKLSGGAIHKEYNKEIKGFVYCLEGSSQTVKMQIPKNGKMSFNVPPSRDFSIELTVTDTDHLKRRLYLSTVHKELSTTLWHAKIPLVGLNYNIWSTLCIDLVSFTRKLFKDVAFVSLDRITLYANCSIRRIFTMKAEPKAGDEMFLSGGGLMEWIPRSCHFPHDIKHITQVLNIENLKKTETADAALAQTAGVAGTRSCLPPKSRPPGILQSASGLRALGSRPQSEVKSHATSDTVEGSALCASYMGSVCCKLNPKSKARNQSNFGQHEKHSQRDSSPSLREVQCIGTAGILQPHPSRTCDKSGSKIPRLFSPGKPKLASRDDMPPKKTNNPKPCTPSCSRQGSRQEALSLIEETELLAADKRASCAVMESPEAPVRGEVVSVPTEVPFDLSVCCSWDSNEEAEPQLYTHQSVFTFCSPPHTPTQRPGRVQEGHTDKHWEGQDGRRGGAQPEDDFIGSESDEDEEYLVSSQQRNTTDSGLGASRCSDETLNDVFFHSQSPSTESGTNSPVSQSITKMEPPGFVPKRCLSPSSSLSRPSVIVNSSVSLSRRLLQEVRMVPSEENKNEGKAVFGHSDGLQLLQDEDEMRMLASLKREQRQWKCHVSLSVSSDDTSTWTTITMPDQQGHHYQKEMNPLLNSNPREWMDVLSPPIMAPGQRRRSQNTWDNQQDLVGEADKRVIEENEEEYLNLLYDPCLNCYFDPKSGKYYELA</sequence>
<feature type="compositionally biased region" description="Acidic residues" evidence="1">
    <location>
        <begin position="505"/>
        <end position="520"/>
    </location>
</feature>
<dbReference type="PANTHER" id="PTHR12458">
    <property type="entry name" value="ORF PROTEIN"/>
    <property type="match status" value="1"/>
</dbReference>
<gene>
    <name evidence="3" type="ORF">WMY93_012337</name>
</gene>
<feature type="region of interest" description="Disordered" evidence="1">
    <location>
        <begin position="549"/>
        <end position="590"/>
    </location>
</feature>
<evidence type="ECO:0000313" key="3">
    <source>
        <dbReference type="EMBL" id="KAK7916576.1"/>
    </source>
</evidence>
<proteinExistence type="predicted"/>
<dbReference type="Proteomes" id="UP001460270">
    <property type="component" value="Unassembled WGS sequence"/>
</dbReference>
<keyword evidence="4" id="KW-1185">Reference proteome</keyword>
<accession>A0AAW0PGI3</accession>
<dbReference type="InterPro" id="IPR040441">
    <property type="entry name" value="CFA20/CFAP20DC"/>
</dbReference>
<comment type="caution">
    <text evidence="3">The sequence shown here is derived from an EMBL/GenBank/DDBJ whole genome shotgun (WGS) entry which is preliminary data.</text>
</comment>
<feature type="compositionally biased region" description="Low complexity" evidence="1">
    <location>
        <begin position="381"/>
        <end position="391"/>
    </location>
</feature>
<protein>
    <recommendedName>
        <fullName evidence="2">CFA20 domain-containing protein</fullName>
    </recommendedName>
</protein>
<feature type="region of interest" description="Disordered" evidence="1">
    <location>
        <begin position="314"/>
        <end position="395"/>
    </location>
</feature>
<feature type="region of interest" description="Disordered" evidence="1">
    <location>
        <begin position="473"/>
        <end position="537"/>
    </location>
</feature>